<evidence type="ECO:0000313" key="4">
    <source>
        <dbReference type="WBParaSite" id="NBR_0000734501-mRNA-1"/>
    </source>
</evidence>
<feature type="transmembrane region" description="Helical" evidence="1">
    <location>
        <begin position="442"/>
        <end position="462"/>
    </location>
</feature>
<dbReference type="STRING" id="27835.A0A0N4XWQ4"/>
<keyword evidence="3" id="KW-1185">Reference proteome</keyword>
<protein>
    <submittedName>
        <fullName evidence="4">Thioredoxin domain-containing protein</fullName>
    </submittedName>
</protein>
<dbReference type="SUPFAM" id="SSF52833">
    <property type="entry name" value="Thioredoxin-like"/>
    <property type="match status" value="1"/>
</dbReference>
<gene>
    <name evidence="2" type="ORF">NBR_LOCUS7346</name>
</gene>
<organism evidence="4">
    <name type="scientific">Nippostrongylus brasiliensis</name>
    <name type="common">Rat hookworm</name>
    <dbReference type="NCBI Taxonomy" id="27835"/>
    <lineage>
        <taxon>Eukaryota</taxon>
        <taxon>Metazoa</taxon>
        <taxon>Ecdysozoa</taxon>
        <taxon>Nematoda</taxon>
        <taxon>Chromadorea</taxon>
        <taxon>Rhabditida</taxon>
        <taxon>Rhabditina</taxon>
        <taxon>Rhabditomorpha</taxon>
        <taxon>Strongyloidea</taxon>
        <taxon>Heligmosomidae</taxon>
        <taxon>Nippostrongylus</taxon>
    </lineage>
</organism>
<name>A0A0N4XWQ4_NIPBR</name>
<dbReference type="WBParaSite" id="NBR_0000734501-mRNA-1">
    <property type="protein sequence ID" value="NBR_0000734501-mRNA-1"/>
    <property type="gene ID" value="NBR_0000734501"/>
</dbReference>
<dbReference type="OMA" id="HLYRWVV"/>
<evidence type="ECO:0000313" key="3">
    <source>
        <dbReference type="Proteomes" id="UP000271162"/>
    </source>
</evidence>
<reference evidence="4" key="1">
    <citation type="submission" date="2017-02" db="UniProtKB">
        <authorList>
            <consortium name="WormBaseParasite"/>
        </authorList>
    </citation>
    <scope>IDENTIFICATION</scope>
</reference>
<dbReference type="Gene3D" id="3.40.30.10">
    <property type="entry name" value="Glutaredoxin"/>
    <property type="match status" value="1"/>
</dbReference>
<keyword evidence="1" id="KW-0472">Membrane</keyword>
<dbReference type="InterPro" id="IPR052792">
    <property type="entry name" value="Thioredoxin_dom-contain_11"/>
</dbReference>
<dbReference type="Proteomes" id="UP000271162">
    <property type="component" value="Unassembled WGS sequence"/>
</dbReference>
<evidence type="ECO:0000313" key="2">
    <source>
        <dbReference type="EMBL" id="VDL70935.1"/>
    </source>
</evidence>
<sequence length="472" mass="53836">MGDLSTSTQQEAEHQSLDEFANTLAAESIEESVLDAFVAICEQEADADQGSASHEELDITPVKISFSKKDYPLDVRIVHSILNAFTLQNMTKCLVFLLGFILAGTIWDFIVEVYSRPTILKPRSPHPFFSNHSSAYLDDFYTGNFHPERFVRHSDLLVVMYYAPWSFHSRTLKHPFEVVALLLRNHKNVRFVAVNCWTASGECRNSFKIYQFPLVVAYSSNVHTVYQGEHSVDHLYRWVVNVRTPLRFIGSMDELQSMKQEFHTLVVGYFPFKNMGPPVGYRAFAAAGMILQTGSIEDDSTCLAVVTSARIAEEIGLRSEGDMLLTSPKELLIRVGVYARVIFEGVCPGSRIMNDFESVWSYGADVTAQSIVDWVRDNREVSAPVKWIHFNKNTELMTEQFARLLNQSSVLMLVTSITPVYRNQNDVKLFTEVVFRYLVVKLYKKYLEMVVIFCIYISLYLARLREGAKRAN</sequence>
<dbReference type="InterPro" id="IPR036249">
    <property type="entry name" value="Thioredoxin-like_sf"/>
</dbReference>
<keyword evidence="1" id="KW-1133">Transmembrane helix</keyword>
<dbReference type="AlphaFoldDB" id="A0A0N4XWQ4"/>
<dbReference type="EMBL" id="UYSL01019882">
    <property type="protein sequence ID" value="VDL70935.1"/>
    <property type="molecule type" value="Genomic_DNA"/>
</dbReference>
<dbReference type="PANTHER" id="PTHR46497:SF1">
    <property type="entry name" value="THIOREDOXIN DOMAIN-CONTAINING PROTEIN 11"/>
    <property type="match status" value="1"/>
</dbReference>
<evidence type="ECO:0000256" key="1">
    <source>
        <dbReference type="SAM" id="Phobius"/>
    </source>
</evidence>
<reference evidence="2 3" key="2">
    <citation type="submission" date="2018-11" db="EMBL/GenBank/DDBJ databases">
        <authorList>
            <consortium name="Pathogen Informatics"/>
        </authorList>
    </citation>
    <scope>NUCLEOTIDE SEQUENCE [LARGE SCALE GENOMIC DNA]</scope>
</reference>
<keyword evidence="1" id="KW-0812">Transmembrane</keyword>
<proteinExistence type="predicted"/>
<dbReference type="PANTHER" id="PTHR46497">
    <property type="entry name" value="THIOREDOXIN DOMAIN-CONTAINING PROTEIN 11"/>
    <property type="match status" value="1"/>
</dbReference>
<feature type="transmembrane region" description="Helical" evidence="1">
    <location>
        <begin position="94"/>
        <end position="114"/>
    </location>
</feature>
<accession>A0A0N4XWQ4</accession>